<dbReference type="HOGENOM" id="CLU_012368_2_0_1"/>
<name>M5FQ37_DACPD</name>
<dbReference type="EMBL" id="JH795871">
    <property type="protein sequence ID" value="EJT98955.1"/>
    <property type="molecule type" value="Genomic_DNA"/>
</dbReference>
<dbReference type="InterPro" id="IPR014729">
    <property type="entry name" value="Rossmann-like_a/b/a_fold"/>
</dbReference>
<dbReference type="STRING" id="1858805.M5FQ37"/>
<feature type="domain" description="Asparagine synthetase" evidence="5">
    <location>
        <begin position="500"/>
        <end position="597"/>
    </location>
</feature>
<evidence type="ECO:0000256" key="3">
    <source>
        <dbReference type="ARBA" id="ARBA00022962"/>
    </source>
</evidence>
<feature type="compositionally biased region" description="Basic and acidic residues" evidence="4">
    <location>
        <begin position="73"/>
        <end position="84"/>
    </location>
</feature>
<dbReference type="Pfam" id="PF13537">
    <property type="entry name" value="GATase_7"/>
    <property type="match status" value="1"/>
</dbReference>
<dbReference type="GeneID" id="63690455"/>
<evidence type="ECO:0000313" key="8">
    <source>
        <dbReference type="Proteomes" id="UP000030653"/>
    </source>
</evidence>
<evidence type="ECO:0000256" key="4">
    <source>
        <dbReference type="SAM" id="MobiDB-lite"/>
    </source>
</evidence>
<keyword evidence="1" id="KW-0028">Amino-acid biosynthesis</keyword>
<feature type="region of interest" description="Disordered" evidence="4">
    <location>
        <begin position="17"/>
        <end position="40"/>
    </location>
</feature>
<feature type="domain" description="Glutamine amidotransferase type-2" evidence="6">
    <location>
        <begin position="139"/>
        <end position="204"/>
    </location>
</feature>
<feature type="region of interest" description="Disordered" evidence="4">
    <location>
        <begin position="353"/>
        <end position="378"/>
    </location>
</feature>
<dbReference type="CDD" id="cd01991">
    <property type="entry name" value="Asn_synthase_B_C"/>
    <property type="match status" value="1"/>
</dbReference>
<evidence type="ECO:0000313" key="7">
    <source>
        <dbReference type="EMBL" id="EJT98955.1"/>
    </source>
</evidence>
<dbReference type="PANTHER" id="PTHR45937:SF1">
    <property type="entry name" value="ASPARAGINE SYNTHETASE DOMAIN-CONTAINING PROTEIN 1"/>
    <property type="match status" value="1"/>
</dbReference>
<dbReference type="InterPro" id="IPR029055">
    <property type="entry name" value="Ntn_hydrolases_N"/>
</dbReference>
<dbReference type="OMA" id="SVYESCP"/>
<dbReference type="InterPro" id="IPR001962">
    <property type="entry name" value="Asn_synthase"/>
</dbReference>
<dbReference type="InterPro" id="IPR051857">
    <property type="entry name" value="Asn_synthetase_domain"/>
</dbReference>
<dbReference type="PANTHER" id="PTHR45937">
    <property type="entry name" value="ASPARAGINE SYNTHETASE DOMAIN-CONTAINING PROTEIN 1"/>
    <property type="match status" value="1"/>
</dbReference>
<evidence type="ECO:0000259" key="5">
    <source>
        <dbReference type="Pfam" id="PF00733"/>
    </source>
</evidence>
<evidence type="ECO:0000256" key="1">
    <source>
        <dbReference type="ARBA" id="ARBA00022605"/>
    </source>
</evidence>
<organism evidence="7 8">
    <name type="scientific">Dacryopinax primogenitus (strain DJM 731)</name>
    <name type="common">Brown rot fungus</name>
    <dbReference type="NCBI Taxonomy" id="1858805"/>
    <lineage>
        <taxon>Eukaryota</taxon>
        <taxon>Fungi</taxon>
        <taxon>Dikarya</taxon>
        <taxon>Basidiomycota</taxon>
        <taxon>Agaricomycotina</taxon>
        <taxon>Dacrymycetes</taxon>
        <taxon>Dacrymycetales</taxon>
        <taxon>Dacrymycetaceae</taxon>
        <taxon>Dacryopinax</taxon>
    </lineage>
</organism>
<dbReference type="GO" id="GO:0006529">
    <property type="term" value="P:asparagine biosynthetic process"/>
    <property type="evidence" value="ECO:0007669"/>
    <property type="project" value="UniProtKB-KW"/>
</dbReference>
<dbReference type="Pfam" id="PF00733">
    <property type="entry name" value="Asn_synthase"/>
    <property type="match status" value="1"/>
</dbReference>
<dbReference type="OrthoDB" id="10252281at2759"/>
<dbReference type="InterPro" id="IPR017932">
    <property type="entry name" value="GATase_2_dom"/>
</dbReference>
<evidence type="ECO:0000256" key="2">
    <source>
        <dbReference type="ARBA" id="ARBA00022888"/>
    </source>
</evidence>
<evidence type="ECO:0000259" key="6">
    <source>
        <dbReference type="Pfam" id="PF13537"/>
    </source>
</evidence>
<keyword evidence="2" id="KW-0061">Asparagine biosynthesis</keyword>
<dbReference type="AlphaFoldDB" id="M5FQ37"/>
<dbReference type="SUPFAM" id="SSF52402">
    <property type="entry name" value="Adenine nucleotide alpha hydrolases-like"/>
    <property type="match status" value="2"/>
</dbReference>
<accession>M5FQ37</accession>
<feature type="region of interest" description="Disordered" evidence="4">
    <location>
        <begin position="60"/>
        <end position="84"/>
    </location>
</feature>
<gene>
    <name evidence="7" type="ORF">DACRYDRAFT_56765</name>
</gene>
<evidence type="ECO:0008006" key="9">
    <source>
        <dbReference type="Google" id="ProtNLM"/>
    </source>
</evidence>
<dbReference type="Gene3D" id="3.40.50.620">
    <property type="entry name" value="HUPs"/>
    <property type="match status" value="1"/>
</dbReference>
<dbReference type="SUPFAM" id="SSF56235">
    <property type="entry name" value="N-terminal nucleophile aminohydrolases (Ntn hydrolases)"/>
    <property type="match status" value="1"/>
</dbReference>
<dbReference type="GO" id="GO:0004066">
    <property type="term" value="F:asparagine synthase (glutamine-hydrolyzing) activity"/>
    <property type="evidence" value="ECO:0007669"/>
    <property type="project" value="InterPro"/>
</dbReference>
<keyword evidence="8" id="KW-1185">Reference proteome</keyword>
<sequence>MCGIVFSLRWCPTLSEGGKGFGTEGEEDRQGRGEADGEEEEEWARLCALNAHRGTAYSFPPRPSLLRPLPSDHNPDPGPDHQAEHTVNLALPGCSVKLRFFSSVLHLRGELTPQPLRLVAGGDVLCWNGEVFEGLPVGDENDTAVLFRALQAGDVHSVLGQVEGPYAFVYLDRGRKKLYFARDPLGRRSLLLHQTGESLLLASSGLGKSLTPKEVDPLHIQVIDLSSLGRGLTVQVLEREGREEWRKPMEVNRSLPGDGDGVGDEELQESVRGFLDALERSVRLRVEHIPRINRQEEGQSRVAVLFSGGVDCTLLAALVHRCLPIEESIDLLNVAFENPRKLLAEQAGKKKYKSAGVTTPGEADRPLPGGEETDKYTVPDRLTGLDAWSELRSICPGRTWNLVAIDVPCSDCIANEPLVRELMYPSETVMDLSLGNALFWAARGRGKLVVPADAGMEGDAKGRGGEEYESPARVLLSGLGADEQLAGYARHRRAFERLGWAGLVEELQTDISRLPTRNLGRDDRVISYLGKEVRYPYLSLDFVAFLSRLPVEWKVRLDGEGGDKWVLREAAERLGLKRAAGRKKRAMQFGSRSARMDQNAKKGYIKLDDL</sequence>
<keyword evidence="3" id="KW-0315">Glutamine amidotransferase</keyword>
<proteinExistence type="predicted"/>
<dbReference type="RefSeq" id="XP_040625853.1">
    <property type="nucleotide sequence ID" value="XM_040775393.1"/>
</dbReference>
<dbReference type="Gene3D" id="3.60.20.10">
    <property type="entry name" value="Glutamine Phosphoribosylpyrophosphate, subunit 1, domain 1"/>
    <property type="match status" value="1"/>
</dbReference>
<reference evidence="7 8" key="1">
    <citation type="journal article" date="2012" name="Science">
        <title>The Paleozoic origin of enzymatic lignin decomposition reconstructed from 31 fungal genomes.</title>
        <authorList>
            <person name="Floudas D."/>
            <person name="Binder M."/>
            <person name="Riley R."/>
            <person name="Barry K."/>
            <person name="Blanchette R.A."/>
            <person name="Henrissat B."/>
            <person name="Martinez A.T."/>
            <person name="Otillar R."/>
            <person name="Spatafora J.W."/>
            <person name="Yadav J.S."/>
            <person name="Aerts A."/>
            <person name="Benoit I."/>
            <person name="Boyd A."/>
            <person name="Carlson A."/>
            <person name="Copeland A."/>
            <person name="Coutinho P.M."/>
            <person name="de Vries R.P."/>
            <person name="Ferreira P."/>
            <person name="Findley K."/>
            <person name="Foster B."/>
            <person name="Gaskell J."/>
            <person name="Glotzer D."/>
            <person name="Gorecki P."/>
            <person name="Heitman J."/>
            <person name="Hesse C."/>
            <person name="Hori C."/>
            <person name="Igarashi K."/>
            <person name="Jurgens J.A."/>
            <person name="Kallen N."/>
            <person name="Kersten P."/>
            <person name="Kohler A."/>
            <person name="Kuees U."/>
            <person name="Kumar T.K.A."/>
            <person name="Kuo A."/>
            <person name="LaButti K."/>
            <person name="Larrondo L.F."/>
            <person name="Lindquist E."/>
            <person name="Ling A."/>
            <person name="Lombard V."/>
            <person name="Lucas S."/>
            <person name="Lundell T."/>
            <person name="Martin R."/>
            <person name="McLaughlin D.J."/>
            <person name="Morgenstern I."/>
            <person name="Morin E."/>
            <person name="Murat C."/>
            <person name="Nagy L.G."/>
            <person name="Nolan M."/>
            <person name="Ohm R.A."/>
            <person name="Patyshakuliyeva A."/>
            <person name="Rokas A."/>
            <person name="Ruiz-Duenas F.J."/>
            <person name="Sabat G."/>
            <person name="Salamov A."/>
            <person name="Samejima M."/>
            <person name="Schmutz J."/>
            <person name="Slot J.C."/>
            <person name="St John F."/>
            <person name="Stenlid J."/>
            <person name="Sun H."/>
            <person name="Sun S."/>
            <person name="Syed K."/>
            <person name="Tsang A."/>
            <person name="Wiebenga A."/>
            <person name="Young D."/>
            <person name="Pisabarro A."/>
            <person name="Eastwood D.C."/>
            <person name="Martin F."/>
            <person name="Cullen D."/>
            <person name="Grigoriev I.V."/>
            <person name="Hibbett D.S."/>
        </authorList>
    </citation>
    <scope>NUCLEOTIDE SEQUENCE [LARGE SCALE GENOMIC DNA]</scope>
    <source>
        <strain evidence="7 8">DJM-731 SS1</strain>
    </source>
</reference>
<protein>
    <recommendedName>
        <fullName evidence="9">Glutamine amidotransferase type-2 domain-containing protein</fullName>
    </recommendedName>
</protein>
<dbReference type="Proteomes" id="UP000030653">
    <property type="component" value="Unassembled WGS sequence"/>
</dbReference>